<dbReference type="InterPro" id="IPR014710">
    <property type="entry name" value="RmlC-like_jellyroll"/>
</dbReference>
<gene>
    <name evidence="2" type="ORF">KACC15558_19960</name>
</gene>
<dbReference type="RefSeq" id="WP_342038161.1">
    <property type="nucleotide sequence ID" value="NZ_BAABBK010000006.1"/>
</dbReference>
<evidence type="ECO:0000313" key="2">
    <source>
        <dbReference type="EMBL" id="GAA5340956.1"/>
    </source>
</evidence>
<organism evidence="2 3">
    <name type="scientific">Brevibacterium ammoniilyticum</name>
    <dbReference type="NCBI Taxonomy" id="1046555"/>
    <lineage>
        <taxon>Bacteria</taxon>
        <taxon>Bacillati</taxon>
        <taxon>Actinomycetota</taxon>
        <taxon>Actinomycetes</taxon>
        <taxon>Micrococcales</taxon>
        <taxon>Brevibacteriaceae</taxon>
        <taxon>Brevibacterium</taxon>
    </lineage>
</organism>
<evidence type="ECO:0000259" key="1">
    <source>
        <dbReference type="Pfam" id="PF05899"/>
    </source>
</evidence>
<dbReference type="SUPFAM" id="SSF51182">
    <property type="entry name" value="RmlC-like cupins"/>
    <property type="match status" value="1"/>
</dbReference>
<dbReference type="InterPro" id="IPR008579">
    <property type="entry name" value="UGlyAH_Cupin_dom"/>
</dbReference>
<dbReference type="Pfam" id="PF05899">
    <property type="entry name" value="Cupin_3"/>
    <property type="match status" value="1"/>
</dbReference>
<evidence type="ECO:0000313" key="3">
    <source>
        <dbReference type="Proteomes" id="UP001498935"/>
    </source>
</evidence>
<dbReference type="InterPro" id="IPR011051">
    <property type="entry name" value="RmlC_Cupin_sf"/>
</dbReference>
<feature type="domain" description="(S)-ureidoglycine aminohydrolase cupin" evidence="1">
    <location>
        <begin position="45"/>
        <end position="114"/>
    </location>
</feature>
<sequence>MSSADEVQTLTDDPERAVVPPLADYDAHSEGWTETEFRVETGPNSVAGRWEGEPGWVEFASWPYREFCVIETGRVAVEAADGSQRYEYGPGEAFTIPQGFAGRWVTLEPTRKVFIGVTE</sequence>
<dbReference type="EMBL" id="BAABNP010000007">
    <property type="protein sequence ID" value="GAA5340956.1"/>
    <property type="molecule type" value="Genomic_DNA"/>
</dbReference>
<dbReference type="Gene3D" id="2.60.120.10">
    <property type="entry name" value="Jelly Rolls"/>
    <property type="match status" value="1"/>
</dbReference>
<accession>A0ABP9U7T7</accession>
<reference evidence="2 3" key="1">
    <citation type="submission" date="2024-02" db="EMBL/GenBank/DDBJ databases">
        <title>Characterization of antibiotic resistant novel bacterial strains and their environmental applications.</title>
        <authorList>
            <person name="Manzoor S."/>
            <person name="Abbas S."/>
            <person name="Arshad M."/>
            <person name="Li W.J."/>
            <person name="Ahmed I."/>
        </authorList>
    </citation>
    <scope>NUCLEOTIDE SEQUENCE [LARGE SCALE GENOMIC DNA]</scope>
    <source>
        <strain evidence="2 3">KACC 15558</strain>
    </source>
</reference>
<protein>
    <recommendedName>
        <fullName evidence="1">(S)-ureidoglycine aminohydrolase cupin domain-containing protein</fullName>
    </recommendedName>
</protein>
<comment type="caution">
    <text evidence="2">The sequence shown here is derived from an EMBL/GenBank/DDBJ whole genome shotgun (WGS) entry which is preliminary data.</text>
</comment>
<dbReference type="Proteomes" id="UP001498935">
    <property type="component" value="Unassembled WGS sequence"/>
</dbReference>
<keyword evidence="3" id="KW-1185">Reference proteome</keyword>
<proteinExistence type="predicted"/>
<name>A0ABP9U7T7_9MICO</name>